<feature type="binding site" evidence="3">
    <location>
        <position position="250"/>
    </location>
    <ligand>
        <name>Mg(2+)</name>
        <dbReference type="ChEBI" id="CHEBI:18420"/>
        <label>1</label>
    </ligand>
</feature>
<keyword evidence="4" id="KW-0963">Cytoplasm</keyword>
<evidence type="ECO:0000256" key="2">
    <source>
        <dbReference type="PIRSR" id="PIRSR605002-2"/>
    </source>
</evidence>
<name>A0A315W1K3_GAMAF</name>
<feature type="binding site" evidence="3">
    <location>
        <position position="15"/>
    </location>
    <ligand>
        <name>Mg(2+)</name>
        <dbReference type="ChEBI" id="CHEBI:18420"/>
        <label>1</label>
    </ligand>
</feature>
<evidence type="ECO:0000256" key="4">
    <source>
        <dbReference type="RuleBase" id="RU361118"/>
    </source>
</evidence>
<evidence type="ECO:0000256" key="3">
    <source>
        <dbReference type="PIRSR" id="PIRSR605002-3"/>
    </source>
</evidence>
<comment type="caution">
    <text evidence="5">The sequence shown here is derived from an EMBL/GenBank/DDBJ whole genome shotgun (WGS) entry which is preliminary data.</text>
</comment>
<protein>
    <recommendedName>
        <fullName evidence="4">Phosphomannomutase</fullName>
        <ecNumber evidence="4">5.4.2.8</ecNumber>
    </recommendedName>
</protein>
<comment type="pathway">
    <text evidence="4">Nucleotide-sugar biosynthesis; GDP-alpha-D-mannose biosynthesis; alpha-D-mannose 1-phosphate from D-fructose 6-phosphate: step 2/2.</text>
</comment>
<dbReference type="EMBL" id="NHOQ01000533">
    <property type="protein sequence ID" value="PWA29840.1"/>
    <property type="molecule type" value="Genomic_DNA"/>
</dbReference>
<evidence type="ECO:0000313" key="6">
    <source>
        <dbReference type="Proteomes" id="UP000250572"/>
    </source>
</evidence>
<comment type="similarity">
    <text evidence="4">Belongs to the eukaryotic PMM family.</text>
</comment>
<dbReference type="GO" id="GO:0046872">
    <property type="term" value="F:metal ion binding"/>
    <property type="evidence" value="ECO:0007669"/>
    <property type="project" value="UniProtKB-KW"/>
</dbReference>
<evidence type="ECO:0000313" key="5">
    <source>
        <dbReference type="EMBL" id="PWA29840.1"/>
    </source>
</evidence>
<comment type="catalytic activity">
    <reaction evidence="4">
        <text>alpha-D-mannose 1-phosphate = D-mannose 6-phosphate</text>
        <dbReference type="Rhea" id="RHEA:11140"/>
        <dbReference type="ChEBI" id="CHEBI:58409"/>
        <dbReference type="ChEBI" id="CHEBI:58735"/>
        <dbReference type="EC" id="5.4.2.8"/>
    </reaction>
</comment>
<feature type="binding site" evidence="2">
    <location>
        <position position="24"/>
    </location>
    <ligand>
        <name>alpha-D-mannose 1-phosphate</name>
        <dbReference type="ChEBI" id="CHEBI:58409"/>
    </ligand>
</feature>
<dbReference type="GO" id="GO:0009298">
    <property type="term" value="P:GDP-mannose biosynthetic process"/>
    <property type="evidence" value="ECO:0007669"/>
    <property type="project" value="UniProtKB-UniPathway"/>
</dbReference>
<comment type="function">
    <text evidence="4">Involved in the synthesis of the GDP-mannose and dolichol-phosphate-mannose required for a number of critical mannosyl transfer reactions.</text>
</comment>
<reference evidence="5 6" key="1">
    <citation type="journal article" date="2018" name="G3 (Bethesda)">
        <title>A High-Quality Reference Genome for the Invasive Mosquitofish Gambusia affinis Using a Chicago Library.</title>
        <authorList>
            <person name="Hoffberg S.L."/>
            <person name="Troendle N.J."/>
            <person name="Glenn T.C."/>
            <person name="Mahmud O."/>
            <person name="Louha S."/>
            <person name="Chalopin D."/>
            <person name="Bennetzen J.L."/>
            <person name="Mauricio R."/>
        </authorList>
    </citation>
    <scope>NUCLEOTIDE SEQUENCE [LARGE SCALE GENOMIC DNA]</scope>
    <source>
        <strain evidence="5">NE01/NJP1002.9</strain>
        <tissue evidence="5">Muscle</tissue>
    </source>
</reference>
<organism evidence="5 6">
    <name type="scientific">Gambusia affinis</name>
    <name type="common">Western mosquitofish</name>
    <name type="synonym">Heterandria affinis</name>
    <dbReference type="NCBI Taxonomy" id="33528"/>
    <lineage>
        <taxon>Eukaryota</taxon>
        <taxon>Metazoa</taxon>
        <taxon>Chordata</taxon>
        <taxon>Craniata</taxon>
        <taxon>Vertebrata</taxon>
        <taxon>Euteleostomi</taxon>
        <taxon>Actinopterygii</taxon>
        <taxon>Neopterygii</taxon>
        <taxon>Teleostei</taxon>
        <taxon>Neoteleostei</taxon>
        <taxon>Acanthomorphata</taxon>
        <taxon>Ovalentaria</taxon>
        <taxon>Atherinomorphae</taxon>
        <taxon>Cyprinodontiformes</taxon>
        <taxon>Poeciliidae</taxon>
        <taxon>Poeciliinae</taxon>
        <taxon>Gambusia</taxon>
    </lineage>
</organism>
<comment type="subunit">
    <text evidence="4">Homodimer.</text>
</comment>
<dbReference type="InterPro" id="IPR005002">
    <property type="entry name" value="PMM"/>
</dbReference>
<dbReference type="AlphaFoldDB" id="A0A315W1K3"/>
<sequence>MSQNTADTSTLCLFDVDGTLTAARQVMRTPPGVCLCFQRVTPEMKAFLEKLRTRVRVGVVGGSDLSKIKEQLGDDGEEEEELSGVRGEGLAILSLTFCFSVSVIQKSDYVFAENGLVAYRHGQLHSVQSIQAHMGEELLQDFINFCLNYMAKIQLPRKSVKQFVFFLQREKIREKFVSVLKEEFRGKGLSFSIGGQISFDVFPDGWDKRYCLDIVDKDNYSTVHFFGDKTKPVSRSGPIRGGNDFEIYSDPRTIGHEVSSPEETQRLCQELFFS</sequence>
<comment type="cofactor">
    <cofactor evidence="3">
        <name>Mg(2+)</name>
        <dbReference type="ChEBI" id="CHEBI:18420"/>
    </cofactor>
</comment>
<dbReference type="GO" id="GO:0004615">
    <property type="term" value="F:phosphomannomutase activity"/>
    <property type="evidence" value="ECO:0007669"/>
    <property type="project" value="UniProtKB-EC"/>
</dbReference>
<keyword evidence="3" id="KW-0460">Magnesium</keyword>
<dbReference type="InterPro" id="IPR023214">
    <property type="entry name" value="HAD_sf"/>
</dbReference>
<dbReference type="GO" id="GO:0006013">
    <property type="term" value="P:mannose metabolic process"/>
    <property type="evidence" value="ECO:0007669"/>
    <property type="project" value="TreeGrafter"/>
</dbReference>
<feature type="binding site" evidence="3">
    <location>
        <position position="253"/>
    </location>
    <ligand>
        <name>Mg(2+)</name>
        <dbReference type="ChEBI" id="CHEBI:18420"/>
        <label>1</label>
    </ligand>
</feature>
<feature type="binding site" evidence="3">
    <location>
        <position position="228"/>
    </location>
    <ligand>
        <name>Mg(2+)</name>
        <dbReference type="ChEBI" id="CHEBI:18420"/>
        <label>1</label>
    </ligand>
</feature>
<dbReference type="GO" id="GO:0006487">
    <property type="term" value="P:protein N-linked glycosylation"/>
    <property type="evidence" value="ECO:0007669"/>
    <property type="project" value="TreeGrafter"/>
</dbReference>
<dbReference type="EC" id="5.4.2.8" evidence="4"/>
<feature type="binding site" evidence="2">
    <location>
        <position position="198"/>
    </location>
    <ligand>
        <name>alpha-D-mannose 1-phosphate</name>
        <dbReference type="ChEBI" id="CHEBI:58409"/>
    </ligand>
</feature>
<dbReference type="Gene3D" id="3.40.50.1000">
    <property type="entry name" value="HAD superfamily/HAD-like"/>
    <property type="match status" value="2"/>
</dbReference>
<comment type="subcellular location">
    <subcellularLocation>
        <location evidence="4">Cytoplasm</location>
    </subcellularLocation>
</comment>
<dbReference type="InterPro" id="IPR036412">
    <property type="entry name" value="HAD-like_sf"/>
</dbReference>
<proteinExistence type="inferred from homology"/>
<feature type="binding site" evidence="3">
    <location>
        <position position="17"/>
    </location>
    <ligand>
        <name>Mg(2+)</name>
        <dbReference type="ChEBI" id="CHEBI:18420"/>
        <label>1</label>
    </ligand>
</feature>
<dbReference type="CDD" id="cd02585">
    <property type="entry name" value="HAD_PMM"/>
    <property type="match status" value="1"/>
</dbReference>
<feature type="active site" description="Proton donor/acceptor" evidence="1">
    <location>
        <position position="17"/>
    </location>
</feature>
<keyword evidence="4" id="KW-0413">Isomerase</keyword>
<feature type="binding site" evidence="3">
    <location>
        <position position="248"/>
    </location>
    <ligand>
        <name>Mg(2+)</name>
        <dbReference type="ChEBI" id="CHEBI:18420"/>
        <label>1</label>
    </ligand>
</feature>
<dbReference type="UniPathway" id="UPA00126">
    <property type="reaction ID" value="UER00424"/>
</dbReference>
<keyword evidence="6" id="KW-1185">Reference proteome</keyword>
<dbReference type="Proteomes" id="UP000250572">
    <property type="component" value="Unassembled WGS sequence"/>
</dbReference>
<feature type="binding site" evidence="2">
    <location>
        <position position="200"/>
    </location>
    <ligand>
        <name>alpha-D-mannose 1-phosphate</name>
        <dbReference type="ChEBI" id="CHEBI:58409"/>
    </ligand>
</feature>
<gene>
    <name evidence="5" type="ORF">CCH79_00019532</name>
</gene>
<dbReference type="SUPFAM" id="SSF56784">
    <property type="entry name" value="HAD-like"/>
    <property type="match status" value="1"/>
</dbReference>
<dbReference type="GO" id="GO:0005829">
    <property type="term" value="C:cytosol"/>
    <property type="evidence" value="ECO:0007669"/>
    <property type="project" value="TreeGrafter"/>
</dbReference>
<evidence type="ECO:0000256" key="1">
    <source>
        <dbReference type="PIRSR" id="PIRSR605002-1"/>
    </source>
</evidence>
<feature type="active site" description="Nucleophile" evidence="1">
    <location>
        <position position="15"/>
    </location>
</feature>
<dbReference type="PANTHER" id="PTHR10466">
    <property type="entry name" value="PHOSPHOMANNOMUTASE"/>
    <property type="match status" value="1"/>
</dbReference>
<dbReference type="PANTHER" id="PTHR10466:SF2">
    <property type="entry name" value="PHOSPHOMANNOMUTASE 2"/>
    <property type="match status" value="1"/>
</dbReference>
<dbReference type="Pfam" id="PF03332">
    <property type="entry name" value="PMM"/>
    <property type="match status" value="3"/>
</dbReference>
<keyword evidence="3" id="KW-0479">Metal-binding</keyword>
<accession>A0A315W1K3</accession>